<dbReference type="AlphaFoldDB" id="A0A165DBQ4"/>
<feature type="region of interest" description="Disordered" evidence="7">
    <location>
        <begin position="22"/>
        <end position="42"/>
    </location>
</feature>
<dbReference type="PROSITE" id="PS50888">
    <property type="entry name" value="BHLH"/>
    <property type="match status" value="1"/>
</dbReference>
<feature type="compositionally biased region" description="Polar residues" evidence="7">
    <location>
        <begin position="121"/>
        <end position="139"/>
    </location>
</feature>
<feature type="region of interest" description="Disordered" evidence="7">
    <location>
        <begin position="89"/>
        <end position="163"/>
    </location>
</feature>
<dbReference type="RefSeq" id="XP_040762239.1">
    <property type="nucleotide sequence ID" value="XM_040911302.1"/>
</dbReference>
<dbReference type="GO" id="GO:0005634">
    <property type="term" value="C:nucleus"/>
    <property type="evidence" value="ECO:0007669"/>
    <property type="project" value="UniProtKB-SubCell"/>
</dbReference>
<dbReference type="InParanoid" id="A0A165DBQ4"/>
<evidence type="ECO:0000256" key="4">
    <source>
        <dbReference type="ARBA" id="ARBA00023163"/>
    </source>
</evidence>
<dbReference type="SUPFAM" id="SSF47459">
    <property type="entry name" value="HLH, helix-loop-helix DNA-binding domain"/>
    <property type="match status" value="1"/>
</dbReference>
<keyword evidence="5" id="KW-0539">Nucleus</keyword>
<dbReference type="PANTHER" id="PTHR15741:SF38">
    <property type="entry name" value="BHLH DOMAIN-CONTAINING PROTEIN"/>
    <property type="match status" value="1"/>
</dbReference>
<evidence type="ECO:0000259" key="8">
    <source>
        <dbReference type="PROSITE" id="PS50888"/>
    </source>
</evidence>
<evidence type="ECO:0000256" key="5">
    <source>
        <dbReference type="ARBA" id="ARBA00023242"/>
    </source>
</evidence>
<feature type="compositionally biased region" description="Acidic residues" evidence="7">
    <location>
        <begin position="568"/>
        <end position="582"/>
    </location>
</feature>
<feature type="domain" description="BHLH" evidence="8">
    <location>
        <begin position="422"/>
        <end position="503"/>
    </location>
</feature>
<dbReference type="GO" id="GO:0000978">
    <property type="term" value="F:RNA polymerase II cis-regulatory region sequence-specific DNA binding"/>
    <property type="evidence" value="ECO:0007669"/>
    <property type="project" value="TreeGrafter"/>
</dbReference>
<protein>
    <recommendedName>
        <fullName evidence="8">BHLH domain-containing protein</fullName>
    </recommendedName>
</protein>
<dbReference type="GO" id="GO:0046983">
    <property type="term" value="F:protein dimerization activity"/>
    <property type="evidence" value="ECO:0007669"/>
    <property type="project" value="InterPro"/>
</dbReference>
<dbReference type="STRING" id="1314785.A0A165DBQ4"/>
<dbReference type="GO" id="GO:0000981">
    <property type="term" value="F:DNA-binding transcription factor activity, RNA polymerase II-specific"/>
    <property type="evidence" value="ECO:0007669"/>
    <property type="project" value="TreeGrafter"/>
</dbReference>
<dbReference type="InterPro" id="IPR011598">
    <property type="entry name" value="bHLH_dom"/>
</dbReference>
<comment type="subcellular location">
    <subcellularLocation>
        <location evidence="1">Nucleus</location>
    </subcellularLocation>
</comment>
<dbReference type="Pfam" id="PF00010">
    <property type="entry name" value="HLH"/>
    <property type="match status" value="1"/>
</dbReference>
<dbReference type="Gene3D" id="4.10.280.10">
    <property type="entry name" value="Helix-loop-helix DNA-binding domain"/>
    <property type="match status" value="1"/>
</dbReference>
<organism evidence="9 10">
    <name type="scientific">Laetiporus sulphureus 93-53</name>
    <dbReference type="NCBI Taxonomy" id="1314785"/>
    <lineage>
        <taxon>Eukaryota</taxon>
        <taxon>Fungi</taxon>
        <taxon>Dikarya</taxon>
        <taxon>Basidiomycota</taxon>
        <taxon>Agaricomycotina</taxon>
        <taxon>Agaricomycetes</taxon>
        <taxon>Polyporales</taxon>
        <taxon>Laetiporus</taxon>
    </lineage>
</organism>
<keyword evidence="2" id="KW-0805">Transcription regulation</keyword>
<evidence type="ECO:0000313" key="10">
    <source>
        <dbReference type="Proteomes" id="UP000076871"/>
    </source>
</evidence>
<feature type="coiled-coil region" evidence="6">
    <location>
        <begin position="500"/>
        <end position="527"/>
    </location>
</feature>
<feature type="region of interest" description="Disordered" evidence="7">
    <location>
        <begin position="552"/>
        <end position="582"/>
    </location>
</feature>
<name>A0A165DBQ4_9APHY</name>
<proteinExistence type="predicted"/>
<feature type="region of interest" description="Disordered" evidence="7">
    <location>
        <begin position="346"/>
        <end position="391"/>
    </location>
</feature>
<reference evidence="9 10" key="1">
    <citation type="journal article" date="2016" name="Mol. Biol. Evol.">
        <title>Comparative Genomics of Early-Diverging Mushroom-Forming Fungi Provides Insights into the Origins of Lignocellulose Decay Capabilities.</title>
        <authorList>
            <person name="Nagy L.G."/>
            <person name="Riley R."/>
            <person name="Tritt A."/>
            <person name="Adam C."/>
            <person name="Daum C."/>
            <person name="Floudas D."/>
            <person name="Sun H."/>
            <person name="Yadav J.S."/>
            <person name="Pangilinan J."/>
            <person name="Larsson K.H."/>
            <person name="Matsuura K."/>
            <person name="Barry K."/>
            <person name="Labutti K."/>
            <person name="Kuo R."/>
            <person name="Ohm R.A."/>
            <person name="Bhattacharya S.S."/>
            <person name="Shirouzu T."/>
            <person name="Yoshinaga Y."/>
            <person name="Martin F.M."/>
            <person name="Grigoriev I.V."/>
            <person name="Hibbett D.S."/>
        </authorList>
    </citation>
    <scope>NUCLEOTIDE SEQUENCE [LARGE SCALE GENOMIC DNA]</scope>
    <source>
        <strain evidence="9 10">93-53</strain>
    </source>
</reference>
<keyword evidence="4" id="KW-0804">Transcription</keyword>
<evidence type="ECO:0000256" key="2">
    <source>
        <dbReference type="ARBA" id="ARBA00023015"/>
    </source>
</evidence>
<dbReference type="Proteomes" id="UP000076871">
    <property type="component" value="Unassembled WGS sequence"/>
</dbReference>
<keyword evidence="3" id="KW-0238">DNA-binding</keyword>
<accession>A0A165DBQ4</accession>
<dbReference type="InterPro" id="IPR052207">
    <property type="entry name" value="Max-like/E-box_TFs"/>
</dbReference>
<evidence type="ECO:0000256" key="6">
    <source>
        <dbReference type="SAM" id="Coils"/>
    </source>
</evidence>
<dbReference type="InterPro" id="IPR036638">
    <property type="entry name" value="HLH_DNA-bd_sf"/>
</dbReference>
<feature type="compositionally biased region" description="Polar residues" evidence="7">
    <location>
        <begin position="199"/>
        <end position="227"/>
    </location>
</feature>
<dbReference type="GeneID" id="63828330"/>
<feature type="region of interest" description="Disordered" evidence="7">
    <location>
        <begin position="199"/>
        <end position="321"/>
    </location>
</feature>
<evidence type="ECO:0000313" key="9">
    <source>
        <dbReference type="EMBL" id="KZT04499.1"/>
    </source>
</evidence>
<evidence type="ECO:0000256" key="7">
    <source>
        <dbReference type="SAM" id="MobiDB-lite"/>
    </source>
</evidence>
<feature type="compositionally biased region" description="Low complexity" evidence="7">
    <location>
        <begin position="32"/>
        <end position="42"/>
    </location>
</feature>
<feature type="compositionally biased region" description="Pro residues" evidence="7">
    <location>
        <begin position="301"/>
        <end position="312"/>
    </location>
</feature>
<sequence>MNFASMPSAGNMQLNMDIFRDLMSSGPMDSSLQQQQQQPQTIPAAPQALLEQQMRLAQLQQLQQLQNQIFQQQLELLSSQNSFATLLADRQRDQQQQQQYGLPTPSPSTTHPSPDFVSPMLIQTSGGTLSSVPQSQQLPPGQVLSDYIPSHMIPPTPHSAPAHIAFQASPPLSLPSSAELDFSDISPLTSPWLGAYTHPASQAVPSRPSSSNTGTGSKRRNASSSGDESALSKPSRKRQSSVRISPRANSGAGCSTNASQKKAALRGTRSANSTPLFPALARPIAPGVNMGDIPGDSPSPIELPPMPPPAQLPPSVSAQANAPPSVSIMPVTPASIMNLGRLSVSSGLVPPQGAQDSTGSKKKEGSSRGKSGAAGEPHKATKAGEKPGSVPLVSPVLKPILPAGNAPVTAGNTSPCSVAEPFRKTSHKAAEQKRRDSLKTSFDDLRLLLPPIPLPSEEGFPDEPLLPGAMPPRGPPKGNVEGPNRGVSKLQLLRCGNDYIRVLKGRVERRDEEIERLRIEMARLRVLAGPEEAGEVDLEKDLDAVEATMGGLFGKGQMGYSMNASAAEGEDREGAEGEGEEP</sequence>
<feature type="region of interest" description="Disordered" evidence="7">
    <location>
        <begin position="457"/>
        <end position="486"/>
    </location>
</feature>
<gene>
    <name evidence="9" type="ORF">LAESUDRAFT_744299</name>
</gene>
<feature type="compositionally biased region" description="Basic and acidic residues" evidence="7">
    <location>
        <begin position="376"/>
        <end position="385"/>
    </location>
</feature>
<dbReference type="OrthoDB" id="5344169at2759"/>
<keyword evidence="6" id="KW-0175">Coiled coil</keyword>
<evidence type="ECO:0000256" key="3">
    <source>
        <dbReference type="ARBA" id="ARBA00023125"/>
    </source>
</evidence>
<evidence type="ECO:0000256" key="1">
    <source>
        <dbReference type="ARBA" id="ARBA00004123"/>
    </source>
</evidence>
<dbReference type="PANTHER" id="PTHR15741">
    <property type="entry name" value="BASIC HELIX-LOOP-HELIX ZIP TRANSCRIPTION FACTOR"/>
    <property type="match status" value="1"/>
</dbReference>
<dbReference type="EMBL" id="KV427636">
    <property type="protein sequence ID" value="KZT04499.1"/>
    <property type="molecule type" value="Genomic_DNA"/>
</dbReference>
<dbReference type="SMART" id="SM00353">
    <property type="entry name" value="HLH"/>
    <property type="match status" value="1"/>
</dbReference>
<keyword evidence="10" id="KW-1185">Reference proteome</keyword>